<dbReference type="EMBL" id="JAQGDS010000013">
    <property type="protein sequence ID" value="KAJ6256384.1"/>
    <property type="molecule type" value="Genomic_DNA"/>
</dbReference>
<protein>
    <submittedName>
        <fullName evidence="2">Uncharacterized protein</fullName>
    </submittedName>
</protein>
<feature type="compositionally biased region" description="Polar residues" evidence="1">
    <location>
        <begin position="75"/>
        <end position="84"/>
    </location>
</feature>
<feature type="region of interest" description="Disordered" evidence="1">
    <location>
        <begin position="118"/>
        <end position="167"/>
    </location>
</feature>
<evidence type="ECO:0000256" key="1">
    <source>
        <dbReference type="SAM" id="MobiDB-lite"/>
    </source>
</evidence>
<dbReference type="Proteomes" id="UP001221413">
    <property type="component" value="Unassembled WGS sequence"/>
</dbReference>
<feature type="compositionally biased region" description="Basic residues" evidence="1">
    <location>
        <begin position="149"/>
        <end position="160"/>
    </location>
</feature>
<feature type="region of interest" description="Disordered" evidence="1">
    <location>
        <begin position="1"/>
        <end position="42"/>
    </location>
</feature>
<keyword evidence="3" id="KW-1185">Reference proteome</keyword>
<sequence>MPRGRSSPRTPPQATIVPATPRSQKPIHSAARSMTPAQKRTLNARITPLRSSCRVAMQKLLVSSAAIRGTRKRCLTSSPASPTTAEDYGGKDDGAIDVPLSPSLAVKRNKKVKLAVAAPPSLDDTDTDTEDGFATPEDGSVPATPTKTTPRKRGRPRKLILSKPAAATKENEGNKCCLKTLLASYDLKLDDAAISKAIVHTARVMDKNDICKQILELTNLTPKEKILAAMVAAVSAGEKEESKMMDQICAFFKK</sequence>
<dbReference type="AlphaFoldDB" id="A0AAD6IR87"/>
<accession>A0AAD6IR87</accession>
<comment type="caution">
    <text evidence="2">The sequence shown here is derived from an EMBL/GenBank/DDBJ whole genome shotgun (WGS) entry which is preliminary data.</text>
</comment>
<evidence type="ECO:0000313" key="2">
    <source>
        <dbReference type="EMBL" id="KAJ6256384.1"/>
    </source>
</evidence>
<evidence type="ECO:0000313" key="3">
    <source>
        <dbReference type="Proteomes" id="UP001221413"/>
    </source>
</evidence>
<proteinExistence type="predicted"/>
<gene>
    <name evidence="2" type="ORF">Dda_8884</name>
</gene>
<reference evidence="2" key="1">
    <citation type="submission" date="2023-01" db="EMBL/GenBank/DDBJ databases">
        <title>The chitinases involved in constricting ring structure development in the nematode-trapping fungus Drechslerella dactyloides.</title>
        <authorList>
            <person name="Wang R."/>
            <person name="Zhang L."/>
            <person name="Tang P."/>
            <person name="Li S."/>
            <person name="Liang L."/>
        </authorList>
    </citation>
    <scope>NUCLEOTIDE SEQUENCE</scope>
    <source>
        <strain evidence="2">YMF1.00031</strain>
    </source>
</reference>
<organism evidence="2 3">
    <name type="scientific">Drechslerella dactyloides</name>
    <name type="common">Nematode-trapping fungus</name>
    <name type="synonym">Arthrobotrys dactyloides</name>
    <dbReference type="NCBI Taxonomy" id="74499"/>
    <lineage>
        <taxon>Eukaryota</taxon>
        <taxon>Fungi</taxon>
        <taxon>Dikarya</taxon>
        <taxon>Ascomycota</taxon>
        <taxon>Pezizomycotina</taxon>
        <taxon>Orbiliomycetes</taxon>
        <taxon>Orbiliales</taxon>
        <taxon>Orbiliaceae</taxon>
        <taxon>Drechslerella</taxon>
    </lineage>
</organism>
<feature type="region of interest" description="Disordered" evidence="1">
    <location>
        <begin position="71"/>
        <end position="90"/>
    </location>
</feature>
<name>A0AAD6IR87_DREDA</name>